<organism evidence="1 2">
    <name type="scientific">Mixia osmundae (strain CBS 9802 / IAM 14324 / JCM 22182 / KY 12970)</name>
    <dbReference type="NCBI Taxonomy" id="764103"/>
    <lineage>
        <taxon>Eukaryota</taxon>
        <taxon>Fungi</taxon>
        <taxon>Dikarya</taxon>
        <taxon>Basidiomycota</taxon>
        <taxon>Pucciniomycotina</taxon>
        <taxon>Mixiomycetes</taxon>
        <taxon>Mixiales</taxon>
        <taxon>Mixiaceae</taxon>
        <taxon>Mixia</taxon>
    </lineage>
</organism>
<sequence>MWPGSRRLTPLIRKIPICICFVQRSTEFPSWASTFFHQLTSIAINMKWRVLRDLLASQHKRFCISCRSSHGRGCRKENRNKVYGKIPWSGKEQRRHALNARIRKSPESPLVGVSGIA</sequence>
<dbReference type="Proteomes" id="UP000009131">
    <property type="component" value="Unassembled WGS sequence"/>
</dbReference>
<dbReference type="AlphaFoldDB" id="G7E6C9"/>
<evidence type="ECO:0000313" key="1">
    <source>
        <dbReference type="EMBL" id="GAA98389.1"/>
    </source>
</evidence>
<name>G7E6C9_MIXOS</name>
<accession>G7E6C9</accession>
<reference evidence="1 2" key="2">
    <citation type="journal article" date="2012" name="Open Biol.">
        <title>Characteristics of nucleosomes and linker DNA regions on the genome of the basidiomycete Mixia osmundae revealed by mono- and dinucleosome mapping.</title>
        <authorList>
            <person name="Nishida H."/>
            <person name="Kondo S."/>
            <person name="Matsumoto T."/>
            <person name="Suzuki Y."/>
            <person name="Yoshikawa H."/>
            <person name="Taylor T.D."/>
            <person name="Sugiyama J."/>
        </authorList>
    </citation>
    <scope>NUCLEOTIDE SEQUENCE [LARGE SCALE GENOMIC DNA]</scope>
    <source>
        <strain evidence="2">CBS 9802 / IAM 14324 / JCM 22182 / KY 12970</strain>
    </source>
</reference>
<reference evidence="1 2" key="1">
    <citation type="journal article" date="2011" name="J. Gen. Appl. Microbiol.">
        <title>Draft genome sequencing of the enigmatic basidiomycete Mixia osmundae.</title>
        <authorList>
            <person name="Nishida H."/>
            <person name="Nagatsuka Y."/>
            <person name="Sugiyama J."/>
        </authorList>
    </citation>
    <scope>NUCLEOTIDE SEQUENCE [LARGE SCALE GENOMIC DNA]</scope>
    <source>
        <strain evidence="2">CBS 9802 / IAM 14324 / JCM 22182 / KY 12970</strain>
    </source>
</reference>
<dbReference type="InParanoid" id="G7E6C9"/>
<dbReference type="EMBL" id="BABT02000150">
    <property type="protein sequence ID" value="GAA98389.1"/>
    <property type="molecule type" value="Genomic_DNA"/>
</dbReference>
<evidence type="ECO:0000313" key="2">
    <source>
        <dbReference type="Proteomes" id="UP000009131"/>
    </source>
</evidence>
<gene>
    <name evidence="1" type="primary">Mo05075</name>
    <name evidence="1" type="ORF">E5Q_05075</name>
</gene>
<comment type="caution">
    <text evidence="1">The sequence shown here is derived from an EMBL/GenBank/DDBJ whole genome shotgun (WGS) entry which is preliminary data.</text>
</comment>
<dbReference type="HOGENOM" id="CLU_2085384_0_0_1"/>
<dbReference type="RefSeq" id="XP_014569104.1">
    <property type="nucleotide sequence ID" value="XM_014713618.1"/>
</dbReference>
<keyword evidence="2" id="KW-1185">Reference proteome</keyword>
<proteinExistence type="predicted"/>
<protein>
    <submittedName>
        <fullName evidence="1">Uncharacterized protein</fullName>
    </submittedName>
</protein>